<dbReference type="Pfam" id="PF01416">
    <property type="entry name" value="PseudoU_synth_1"/>
    <property type="match status" value="2"/>
</dbReference>
<keyword evidence="2 4" id="KW-0819">tRNA processing</keyword>
<dbReference type="EC" id="5.4.99.12" evidence="4"/>
<dbReference type="PIRSF" id="PIRSF001430">
    <property type="entry name" value="tRNA_psdUrid_synth"/>
    <property type="match status" value="1"/>
</dbReference>
<dbReference type="InterPro" id="IPR020097">
    <property type="entry name" value="PsdUridine_synth_TruA_a/b_dom"/>
</dbReference>
<dbReference type="NCBIfam" id="TIGR00071">
    <property type="entry name" value="hisT_truA"/>
    <property type="match status" value="1"/>
</dbReference>
<dbReference type="PANTHER" id="PTHR11142:SF22">
    <property type="entry name" value="TRNA PSEUDOURIDINE SYNTHASE A 2"/>
    <property type="match status" value="1"/>
</dbReference>
<dbReference type="Gene3D" id="3.30.70.660">
    <property type="entry name" value="Pseudouridine synthase I, catalytic domain, C-terminal subdomain"/>
    <property type="match status" value="1"/>
</dbReference>
<accession>A0ABR7IC85</accession>
<dbReference type="InterPro" id="IPR020095">
    <property type="entry name" value="PsdUridine_synth_TruA_C"/>
</dbReference>
<feature type="domain" description="Pseudouridine synthase I TruA alpha/beta" evidence="6">
    <location>
        <begin position="144"/>
        <end position="246"/>
    </location>
</feature>
<dbReference type="RefSeq" id="WP_186982483.1">
    <property type="nucleotide sequence ID" value="NZ_JACOQH010000008.1"/>
</dbReference>
<feature type="binding site" evidence="4">
    <location>
        <position position="111"/>
    </location>
    <ligand>
        <name>substrate</name>
    </ligand>
</feature>
<comment type="catalytic activity">
    <reaction evidence="4 5">
        <text>uridine(38/39/40) in tRNA = pseudouridine(38/39/40) in tRNA</text>
        <dbReference type="Rhea" id="RHEA:22376"/>
        <dbReference type="Rhea" id="RHEA-COMP:10085"/>
        <dbReference type="Rhea" id="RHEA-COMP:10087"/>
        <dbReference type="ChEBI" id="CHEBI:65314"/>
        <dbReference type="ChEBI" id="CHEBI:65315"/>
        <dbReference type="EC" id="5.4.99.12"/>
    </reaction>
</comment>
<comment type="caution">
    <text evidence="7">The sequence shown here is derived from an EMBL/GenBank/DDBJ whole genome shotgun (WGS) entry which is preliminary data.</text>
</comment>
<evidence type="ECO:0000256" key="2">
    <source>
        <dbReference type="ARBA" id="ARBA00022694"/>
    </source>
</evidence>
<dbReference type="CDD" id="cd02570">
    <property type="entry name" value="PseudoU_synth_EcTruA"/>
    <property type="match status" value="1"/>
</dbReference>
<comment type="caution">
    <text evidence="4">Lacks conserved residue(s) required for the propagation of feature annotation.</text>
</comment>
<evidence type="ECO:0000313" key="8">
    <source>
        <dbReference type="Proteomes" id="UP000621540"/>
    </source>
</evidence>
<dbReference type="InterPro" id="IPR020103">
    <property type="entry name" value="PsdUridine_synth_cat_dom_sf"/>
</dbReference>
<organism evidence="7 8">
    <name type="scientific">Roseburia yibonii</name>
    <dbReference type="NCBI Taxonomy" id="2763063"/>
    <lineage>
        <taxon>Bacteria</taxon>
        <taxon>Bacillati</taxon>
        <taxon>Bacillota</taxon>
        <taxon>Clostridia</taxon>
        <taxon>Lachnospirales</taxon>
        <taxon>Lachnospiraceae</taxon>
        <taxon>Roseburia</taxon>
    </lineage>
</organism>
<dbReference type="GO" id="GO:0160147">
    <property type="term" value="F:tRNA pseudouridine(38-40) synthase activity"/>
    <property type="evidence" value="ECO:0007669"/>
    <property type="project" value="UniProtKB-EC"/>
</dbReference>
<protein>
    <recommendedName>
        <fullName evidence="4">tRNA pseudouridine synthase A</fullName>
        <ecNumber evidence="4">5.4.99.12</ecNumber>
    </recommendedName>
    <alternativeName>
        <fullName evidence="4">tRNA pseudouridine(38-40) synthase</fullName>
    </alternativeName>
    <alternativeName>
        <fullName evidence="4">tRNA pseudouridylate synthase I</fullName>
    </alternativeName>
    <alternativeName>
        <fullName evidence="4">tRNA-uridine isomerase I</fullName>
    </alternativeName>
</protein>
<feature type="active site" description="Nucleophile" evidence="4">
    <location>
        <position position="53"/>
    </location>
</feature>
<proteinExistence type="inferred from homology"/>
<gene>
    <name evidence="4 7" type="primary">truA</name>
    <name evidence="7" type="ORF">H8Z76_10805</name>
</gene>
<feature type="domain" description="Pseudouridine synthase I TruA alpha/beta" evidence="6">
    <location>
        <begin position="8"/>
        <end position="104"/>
    </location>
</feature>
<dbReference type="PANTHER" id="PTHR11142">
    <property type="entry name" value="PSEUDOURIDYLATE SYNTHASE"/>
    <property type="match status" value="1"/>
</dbReference>
<dbReference type="EMBL" id="JACOQH010000008">
    <property type="protein sequence ID" value="MBC5754495.1"/>
    <property type="molecule type" value="Genomic_DNA"/>
</dbReference>
<evidence type="ECO:0000313" key="7">
    <source>
        <dbReference type="EMBL" id="MBC5754495.1"/>
    </source>
</evidence>
<dbReference type="HAMAP" id="MF_00171">
    <property type="entry name" value="TruA"/>
    <property type="match status" value="1"/>
</dbReference>
<dbReference type="Proteomes" id="UP000621540">
    <property type="component" value="Unassembled WGS sequence"/>
</dbReference>
<evidence type="ECO:0000256" key="5">
    <source>
        <dbReference type="RuleBase" id="RU003792"/>
    </source>
</evidence>
<evidence type="ECO:0000256" key="4">
    <source>
        <dbReference type="HAMAP-Rule" id="MF_00171"/>
    </source>
</evidence>
<name>A0ABR7IC85_9FIRM</name>
<evidence type="ECO:0000256" key="1">
    <source>
        <dbReference type="ARBA" id="ARBA00009375"/>
    </source>
</evidence>
<evidence type="ECO:0000259" key="6">
    <source>
        <dbReference type="Pfam" id="PF01416"/>
    </source>
</evidence>
<comment type="function">
    <text evidence="4">Formation of pseudouridine at positions 38, 39 and 40 in the anticodon stem and loop of transfer RNAs.</text>
</comment>
<keyword evidence="8" id="KW-1185">Reference proteome</keyword>
<comment type="similarity">
    <text evidence="1 4 5">Belongs to the tRNA pseudouridine synthase TruA family.</text>
</comment>
<sequence>MKNYKIILQYDGSRYKGWQTQKNTDMTIQGKLEAVLERMAGHPVEIHGSGRTDAGVHALAQTADFKLEEHFDKEEIFTYLNEYLPEDIRVLEIEEVPLRFHSRYHAVKKTYRYTIWNAPKADVFLRKWVEVIPEELDLAKMREASKLLIGTHDFLAFCGNRKIKKSTVRNVMAITIGKKEEQVEITITGNGFLQNMVRIIVGTLVEVGLGKRSVESVGEALESRDREQAGYTISPRGLALVGVDYE</sequence>
<dbReference type="Gene3D" id="3.30.70.580">
    <property type="entry name" value="Pseudouridine synthase I, catalytic domain, N-terminal subdomain"/>
    <property type="match status" value="1"/>
</dbReference>
<dbReference type="SUPFAM" id="SSF55120">
    <property type="entry name" value="Pseudouridine synthase"/>
    <property type="match status" value="1"/>
</dbReference>
<keyword evidence="3 4" id="KW-0413">Isomerase</keyword>
<evidence type="ECO:0000256" key="3">
    <source>
        <dbReference type="ARBA" id="ARBA00023235"/>
    </source>
</evidence>
<dbReference type="InterPro" id="IPR001406">
    <property type="entry name" value="PsdUridine_synth_TruA"/>
</dbReference>
<comment type="subunit">
    <text evidence="4">Homodimer.</text>
</comment>
<reference evidence="7 8" key="1">
    <citation type="submission" date="2020-08" db="EMBL/GenBank/DDBJ databases">
        <title>Genome public.</title>
        <authorList>
            <person name="Liu C."/>
            <person name="Sun Q."/>
        </authorList>
    </citation>
    <scope>NUCLEOTIDE SEQUENCE [LARGE SCALE GENOMIC DNA]</scope>
    <source>
        <strain evidence="7 8">BX0805</strain>
    </source>
</reference>
<dbReference type="InterPro" id="IPR020094">
    <property type="entry name" value="TruA/RsuA/RluB/E/F_N"/>
</dbReference>